<evidence type="ECO:0000259" key="1">
    <source>
        <dbReference type="Pfam" id="PF04101"/>
    </source>
</evidence>
<keyword evidence="3" id="KW-1185">Reference proteome</keyword>
<dbReference type="AlphaFoldDB" id="A0A554S7P7"/>
<sequence>MIGYYAHHHGAGHLNRAMTLAPWLPEFTLLSSAAPPDSWDGDWVELARDDTGVAEDPTAHGLLHWVPRHDRGLSARMATISAWIERARPELMIVDVSVEVCLLARLHGIPVITVAQPGIRDDVPHSMAYRIADRVVAPWPASAGDLLRGIAHPDRLVHVGAFSRFDDRVPPPGPETRTVALLLGRGGHDVPEEAVDRARASTPDWEWSIAGSSAASWVEDPWRRLVDADVIVTHAGQNALAEVAAARRPVIVVPQDRPHEEQRTMAATLREGGRWPVVSLDGFPTHGWPALLDLASGLDGERWKDWNDGEGARRFAHVVYEVLRR</sequence>
<dbReference type="GO" id="GO:0016758">
    <property type="term" value="F:hexosyltransferase activity"/>
    <property type="evidence" value="ECO:0007669"/>
    <property type="project" value="InterPro"/>
</dbReference>
<evidence type="ECO:0000313" key="3">
    <source>
        <dbReference type="Proteomes" id="UP000316988"/>
    </source>
</evidence>
<reference evidence="2 3" key="1">
    <citation type="submission" date="2019-07" db="EMBL/GenBank/DDBJ databases">
        <authorList>
            <person name="Zhao L.H."/>
        </authorList>
    </citation>
    <scope>NUCLEOTIDE SEQUENCE [LARGE SCALE GENOMIC DNA]</scope>
    <source>
        <strain evidence="2 3">Co35</strain>
    </source>
</reference>
<proteinExistence type="predicted"/>
<dbReference type="EMBL" id="VLNT01000009">
    <property type="protein sequence ID" value="TSD62372.1"/>
    <property type="molecule type" value="Genomic_DNA"/>
</dbReference>
<evidence type="ECO:0000313" key="2">
    <source>
        <dbReference type="EMBL" id="TSD62372.1"/>
    </source>
</evidence>
<dbReference type="SUPFAM" id="SSF53756">
    <property type="entry name" value="UDP-Glycosyltransferase/glycogen phosphorylase"/>
    <property type="match status" value="1"/>
</dbReference>
<name>A0A554S7P7_9ACTN</name>
<dbReference type="RefSeq" id="WP_185973120.1">
    <property type="nucleotide sequence ID" value="NZ_VLNT01000009.1"/>
</dbReference>
<feature type="domain" description="Glycosyl transferase family 28 C-terminal" evidence="1">
    <location>
        <begin position="227"/>
        <end position="269"/>
    </location>
</feature>
<accession>A0A554S7P7</accession>
<dbReference type="InterPro" id="IPR007235">
    <property type="entry name" value="Glyco_trans_28_C"/>
</dbReference>
<protein>
    <recommendedName>
        <fullName evidence="1">Glycosyl transferase family 28 C-terminal domain-containing protein</fullName>
    </recommendedName>
</protein>
<dbReference type="Proteomes" id="UP000316988">
    <property type="component" value="Unassembled WGS sequence"/>
</dbReference>
<comment type="caution">
    <text evidence="2">The sequence shown here is derived from an EMBL/GenBank/DDBJ whole genome shotgun (WGS) entry which is preliminary data.</text>
</comment>
<gene>
    <name evidence="2" type="ORF">FNM00_12125</name>
</gene>
<organism evidence="2 3">
    <name type="scientific">Aeromicrobium piscarium</name>
    <dbReference type="NCBI Taxonomy" id="2590901"/>
    <lineage>
        <taxon>Bacteria</taxon>
        <taxon>Bacillati</taxon>
        <taxon>Actinomycetota</taxon>
        <taxon>Actinomycetes</taxon>
        <taxon>Propionibacteriales</taxon>
        <taxon>Nocardioidaceae</taxon>
        <taxon>Aeromicrobium</taxon>
    </lineage>
</organism>
<dbReference type="Gene3D" id="3.40.50.2000">
    <property type="entry name" value="Glycogen Phosphorylase B"/>
    <property type="match status" value="1"/>
</dbReference>
<dbReference type="Pfam" id="PF04101">
    <property type="entry name" value="Glyco_tran_28_C"/>
    <property type="match status" value="1"/>
</dbReference>